<evidence type="ECO:0000313" key="3">
    <source>
        <dbReference type="Proteomes" id="UP001283361"/>
    </source>
</evidence>
<dbReference type="Proteomes" id="UP001283361">
    <property type="component" value="Unassembled WGS sequence"/>
</dbReference>
<gene>
    <name evidence="2" type="ORF">RRG08_037307</name>
</gene>
<dbReference type="EMBL" id="JAWDGP010001912">
    <property type="protein sequence ID" value="KAK3787029.1"/>
    <property type="molecule type" value="Genomic_DNA"/>
</dbReference>
<keyword evidence="3" id="KW-1185">Reference proteome</keyword>
<sequence>MTRCKSCLDTGSRPGSVSSEREKHSSHGLQCLLALVCAIRAESAAERAGHGRDRYPNIVSEDYLEV</sequence>
<accession>A0AAE1AFU3</accession>
<name>A0AAE1AFU3_9GAST</name>
<feature type="region of interest" description="Disordered" evidence="1">
    <location>
        <begin position="1"/>
        <end position="27"/>
    </location>
</feature>
<proteinExistence type="predicted"/>
<evidence type="ECO:0000313" key="2">
    <source>
        <dbReference type="EMBL" id="KAK3787029.1"/>
    </source>
</evidence>
<evidence type="ECO:0000256" key="1">
    <source>
        <dbReference type="SAM" id="MobiDB-lite"/>
    </source>
</evidence>
<protein>
    <submittedName>
        <fullName evidence="2">Uncharacterized protein</fullName>
    </submittedName>
</protein>
<organism evidence="2 3">
    <name type="scientific">Elysia crispata</name>
    <name type="common">lettuce slug</name>
    <dbReference type="NCBI Taxonomy" id="231223"/>
    <lineage>
        <taxon>Eukaryota</taxon>
        <taxon>Metazoa</taxon>
        <taxon>Spiralia</taxon>
        <taxon>Lophotrochozoa</taxon>
        <taxon>Mollusca</taxon>
        <taxon>Gastropoda</taxon>
        <taxon>Heterobranchia</taxon>
        <taxon>Euthyneura</taxon>
        <taxon>Panpulmonata</taxon>
        <taxon>Sacoglossa</taxon>
        <taxon>Placobranchoidea</taxon>
        <taxon>Plakobranchidae</taxon>
        <taxon>Elysia</taxon>
    </lineage>
</organism>
<comment type="caution">
    <text evidence="2">The sequence shown here is derived from an EMBL/GenBank/DDBJ whole genome shotgun (WGS) entry which is preliminary data.</text>
</comment>
<reference evidence="2" key="1">
    <citation type="journal article" date="2023" name="G3 (Bethesda)">
        <title>A reference genome for the long-term kleptoplast-retaining sea slug Elysia crispata morphotype clarki.</title>
        <authorList>
            <person name="Eastman K.E."/>
            <person name="Pendleton A.L."/>
            <person name="Shaikh M.A."/>
            <person name="Suttiyut T."/>
            <person name="Ogas R."/>
            <person name="Tomko P."/>
            <person name="Gavelis G."/>
            <person name="Widhalm J.R."/>
            <person name="Wisecaver J.H."/>
        </authorList>
    </citation>
    <scope>NUCLEOTIDE SEQUENCE</scope>
    <source>
        <strain evidence="2">ECLA1</strain>
    </source>
</reference>
<dbReference type="AlphaFoldDB" id="A0AAE1AFU3"/>